<feature type="region of interest" description="Disordered" evidence="2">
    <location>
        <begin position="553"/>
        <end position="905"/>
    </location>
</feature>
<feature type="coiled-coil region" evidence="1">
    <location>
        <begin position="84"/>
        <end position="246"/>
    </location>
</feature>
<dbReference type="PANTHER" id="PTHR11852:SF4">
    <property type="entry name" value="LITTLE ELONGATION COMPLEX SUBUNIT 1"/>
    <property type="match status" value="1"/>
</dbReference>
<feature type="compositionally biased region" description="Basic and acidic residues" evidence="2">
    <location>
        <begin position="571"/>
        <end position="594"/>
    </location>
</feature>
<feature type="compositionally biased region" description="Polar residues" evidence="2">
    <location>
        <begin position="841"/>
        <end position="857"/>
    </location>
</feature>
<feature type="compositionally biased region" description="Low complexity" evidence="2">
    <location>
        <begin position="1074"/>
        <end position="1089"/>
    </location>
</feature>
<dbReference type="RefSeq" id="XP_030639092.1">
    <property type="nucleotide sequence ID" value="XM_030783232.1"/>
</dbReference>
<dbReference type="Proteomes" id="UP000504632">
    <property type="component" value="Chromosome 8"/>
</dbReference>
<dbReference type="InterPro" id="IPR057881">
    <property type="entry name" value="ICE1_C"/>
</dbReference>
<dbReference type="PANTHER" id="PTHR11852">
    <property type="entry name" value="PLATELET-ACTIVATING FACTOR ACETYLHYDROLASE"/>
    <property type="match status" value="1"/>
</dbReference>
<dbReference type="Pfam" id="PF25817">
    <property type="entry name" value="ICE1_C"/>
    <property type="match status" value="1"/>
</dbReference>
<feature type="compositionally biased region" description="Polar residues" evidence="2">
    <location>
        <begin position="1114"/>
        <end position="1148"/>
    </location>
</feature>
<feature type="compositionally biased region" description="Low complexity" evidence="2">
    <location>
        <begin position="687"/>
        <end position="698"/>
    </location>
</feature>
<accession>A0A6J2W4K3</accession>
<feature type="compositionally biased region" description="Basic and acidic residues" evidence="2">
    <location>
        <begin position="717"/>
        <end position="734"/>
    </location>
</feature>
<feature type="compositionally biased region" description="Basic and acidic residues" evidence="2">
    <location>
        <begin position="744"/>
        <end position="761"/>
    </location>
</feature>
<feature type="compositionally biased region" description="Polar residues" evidence="2">
    <location>
        <begin position="307"/>
        <end position="323"/>
    </location>
</feature>
<evidence type="ECO:0000259" key="3">
    <source>
        <dbReference type="Pfam" id="PF25817"/>
    </source>
</evidence>
<gene>
    <name evidence="5" type="primary">ice1</name>
</gene>
<evidence type="ECO:0000313" key="5">
    <source>
        <dbReference type="RefSeq" id="XP_030639092.1"/>
    </source>
</evidence>
<dbReference type="CTD" id="23379"/>
<protein>
    <submittedName>
        <fullName evidence="5">Little elongation complex subunit 1</fullName>
    </submittedName>
</protein>
<dbReference type="GeneID" id="115819730"/>
<feature type="compositionally biased region" description="Basic and acidic residues" evidence="2">
    <location>
        <begin position="770"/>
        <end position="787"/>
    </location>
</feature>
<feature type="domain" description="Little elongation complex subunit 1 C-terminal" evidence="3">
    <location>
        <begin position="1384"/>
        <end position="1573"/>
    </location>
</feature>
<feature type="region of interest" description="Disordered" evidence="2">
    <location>
        <begin position="1052"/>
        <end position="1090"/>
    </location>
</feature>
<feature type="region of interest" description="Disordered" evidence="2">
    <location>
        <begin position="1114"/>
        <end position="1209"/>
    </location>
</feature>
<dbReference type="OrthoDB" id="2238957at2759"/>
<feature type="compositionally biased region" description="Polar residues" evidence="2">
    <location>
        <begin position="668"/>
        <end position="686"/>
    </location>
</feature>
<feature type="compositionally biased region" description="Polar residues" evidence="2">
    <location>
        <begin position="595"/>
        <end position="608"/>
    </location>
</feature>
<evidence type="ECO:0000313" key="4">
    <source>
        <dbReference type="Proteomes" id="UP000504632"/>
    </source>
</evidence>
<keyword evidence="4" id="KW-1185">Reference proteome</keyword>
<evidence type="ECO:0000256" key="2">
    <source>
        <dbReference type="SAM" id="MobiDB-lite"/>
    </source>
</evidence>
<evidence type="ECO:0000256" key="1">
    <source>
        <dbReference type="SAM" id="Coils"/>
    </source>
</evidence>
<feature type="compositionally biased region" description="Basic and acidic residues" evidence="2">
    <location>
        <begin position="626"/>
        <end position="640"/>
    </location>
</feature>
<reference evidence="5" key="1">
    <citation type="submission" date="2025-08" db="UniProtKB">
        <authorList>
            <consortium name="RefSeq"/>
        </authorList>
    </citation>
    <scope>IDENTIFICATION</scope>
</reference>
<feature type="compositionally biased region" description="Basic and acidic residues" evidence="2">
    <location>
        <begin position="863"/>
        <end position="896"/>
    </location>
</feature>
<dbReference type="InParanoid" id="A0A6J2W4K3"/>
<proteinExistence type="predicted"/>
<feature type="region of interest" description="Disordered" evidence="2">
    <location>
        <begin position="307"/>
        <end position="401"/>
    </location>
</feature>
<feature type="region of interest" description="Disordered" evidence="2">
    <location>
        <begin position="1028"/>
        <end position="1047"/>
    </location>
</feature>
<feature type="compositionally biased region" description="Polar residues" evidence="2">
    <location>
        <begin position="553"/>
        <end position="563"/>
    </location>
</feature>
<organism evidence="4 5">
    <name type="scientific">Chanos chanos</name>
    <name type="common">Milkfish</name>
    <name type="synonym">Mugil chanos</name>
    <dbReference type="NCBI Taxonomy" id="29144"/>
    <lineage>
        <taxon>Eukaryota</taxon>
        <taxon>Metazoa</taxon>
        <taxon>Chordata</taxon>
        <taxon>Craniata</taxon>
        <taxon>Vertebrata</taxon>
        <taxon>Euteleostomi</taxon>
        <taxon>Actinopterygii</taxon>
        <taxon>Neopterygii</taxon>
        <taxon>Teleostei</taxon>
        <taxon>Ostariophysi</taxon>
        <taxon>Gonorynchiformes</taxon>
        <taxon>Chanidae</taxon>
        <taxon>Chanos</taxon>
    </lineage>
</organism>
<keyword evidence="1" id="KW-0175">Coiled coil</keyword>
<sequence length="1582" mass="174257">MMPGENQSKTGGIASEATSDTCQNCTVLNQTLDDYVAAFLTLKQKIIDTDHLLSEYREKCDELQKSQRESSKLHKQLDEVLLKLSPLEKQNAEFEATKAELESTKAALKTYQKKSEEVDSLKEDNSRIFVLKERAEDSLKKAEETAQQQIHKNLQLNTEKKALEEELQKAKVSLKICQQAAEEMEALKVENAKTLILKGNLENQLIILEDTKLKQNQEITNLKNEKKTLEEKLLKTQQKLEKLEKEFCKEKKSTSSQTEAEAKVDKSKVRQLLEELWHCVEPRSSPNSNALHFSGYSVPDSRAQNMWTSPKKTQIKRTCQTVLPSPPRRQRMPSVFQSPSAKVDRDASNSPSSADLDDDLSTDKRTRPSVEDRSNVDFSHHGPPVIQPESKDFSPSSGLSNHQTLDTCVESKSVTTECISTCSTVKSDASKSHKEIENSATVHKGLPFGQGDVPSEYQCVNPQMASGDSLACAHARKCLSVLSETTTPLTAVPESLENSFTDGEAMEVEGSSEIKQSGKDTVLSLQNGQAALQPPFGKCDIKLEMGCQSLTHTEFTDQNSNPSKPGAPNALKDRPEKESEGSKHTESSEVDKMLSDSSDNKSVVNTDVTVLEVEDRDSFQCNGNERMPENPDLTEGHSNEKANIPSSTVEPIPDACSQTEEEKEEQELPSSFQQETAMESSETVKPSSSISVGSLLSESLEEDRCSDLSVGGNEISTKSEIKNRAESADSDNEKQSAALCHKLSVSEKQCEKTYSRSERSTSDGQSCPDKISEPTSREFSEKSKSSSDGECIGLQRQNSVRPGPVVPTGNFPENKGDSMEEELSTVTATEKQNRCSEDGVPTQQTFEVLLSSSNMKSGCQDLSVKERPEKDSQDPLKKPRQGSEKADQLKENRISEETSVSIDNSEQLRTTVCTVNAQHGTIEDSSNSRNSHQDEISPRTVVMDLLKHAGVEKGVHLAGVISVKSLNATPSPESLGKARAEMGPPLRPVVMPLTATPPRFGKYYSPLRHVPEKLSSPLAVPISPLQQTSVPQDYSEKSPCLGTSSPNCGVPSSPLQFGSATPKHAVPVPGRLPSSAICSSSPSSSQENSMQMLDTMYPELSARARTLNILRGNVNLNRPSSENKTPPPSVSQISGNKTITSSSTAFTKTEQKGKRTGVSMHLPKSAKRLRLDNCSPVPSDAASPTELSTNPQPVDKVESPESPNQSIPAASFEEEHCARMPPKDDISNKQLVISEALKKVETSCFDVLPVIKSHVFLGRVSQVPVLRDEEKAVISNFCTTHQSFAEDFLSAILSKMKAEKSILSDDHLQCLCRVYTGICRQRKDWQKVHALAYSVLKEDFPNAAKLILFMVTTWPSVLSHQSAVCKAVHTVTNLKAEGEILEYLTAYLNWDKNPPFEIQQIISRSLRALQEDKDLKFQSHERHGEDLCQATWDYVFAVDLLCAHQKWKWTHDNIIGKELWPVMNTWVTQPRSQQTPIRDISVAAVLRLIGRLGQLGIKEKLCKSVQNVANAINLFGKHGKAEGVPWTVQLSAIYAIYDLSPSNPKNALDALASWRGDTTQPVPPAVTSCITQIGSLCRQIKS</sequence>
<name>A0A6J2W4K3_CHACN</name>
<feature type="compositionally biased region" description="Basic and acidic residues" evidence="2">
    <location>
        <begin position="361"/>
        <end position="380"/>
    </location>
</feature>